<proteinExistence type="inferred from homology"/>
<dbReference type="GO" id="GO:0022625">
    <property type="term" value="C:cytosolic large ribosomal subunit"/>
    <property type="evidence" value="ECO:0007669"/>
    <property type="project" value="TreeGrafter"/>
</dbReference>
<evidence type="ECO:0000313" key="10">
    <source>
        <dbReference type="Proteomes" id="UP000229315"/>
    </source>
</evidence>
<evidence type="ECO:0000256" key="2">
    <source>
        <dbReference type="ARBA" id="ARBA00022884"/>
    </source>
</evidence>
<gene>
    <name evidence="5" type="primary">rplY</name>
    <name evidence="5" type="synonym">ctc</name>
    <name evidence="9" type="ORF">COU15_03285</name>
</gene>
<evidence type="ECO:0000259" key="8">
    <source>
        <dbReference type="Pfam" id="PF14693"/>
    </source>
</evidence>
<keyword evidence="2 5" id="KW-0694">RNA-binding</keyword>
<dbReference type="Gene3D" id="2.170.120.20">
    <property type="entry name" value="Ribosomal protein L25, beta domain"/>
    <property type="match status" value="1"/>
</dbReference>
<dbReference type="InterPro" id="IPR020057">
    <property type="entry name" value="Ribosomal_bL25_b-dom"/>
</dbReference>
<organism evidence="9 10">
    <name type="scientific">Candidatus Kaiserbacteria bacterium CG10_big_fil_rev_8_21_14_0_10_45_20</name>
    <dbReference type="NCBI Taxonomy" id="1974607"/>
    <lineage>
        <taxon>Bacteria</taxon>
        <taxon>Candidatus Kaiseribacteriota</taxon>
    </lineage>
</organism>
<name>A0A2H0UEW2_9BACT</name>
<reference evidence="10" key="1">
    <citation type="submission" date="2017-09" db="EMBL/GenBank/DDBJ databases">
        <title>Depth-based differentiation of microbial function through sediment-hosted aquifers and enrichment of novel symbionts in the deep terrestrial subsurface.</title>
        <authorList>
            <person name="Probst A.J."/>
            <person name="Ladd B."/>
            <person name="Jarett J.K."/>
            <person name="Geller-Mcgrath D.E."/>
            <person name="Sieber C.M.K."/>
            <person name="Emerson J.B."/>
            <person name="Anantharaman K."/>
            <person name="Thomas B.C."/>
            <person name="Malmstrom R."/>
            <person name="Stieglmeier M."/>
            <person name="Klingl A."/>
            <person name="Woyke T."/>
            <person name="Ryan C.M."/>
            <person name="Banfield J.F."/>
        </authorList>
    </citation>
    <scope>NUCLEOTIDE SEQUENCE [LARGE SCALE GENOMIC DNA]</scope>
</reference>
<dbReference type="InterPro" id="IPR011035">
    <property type="entry name" value="Ribosomal_bL25/Gln-tRNA_synth"/>
</dbReference>
<evidence type="ECO:0000256" key="6">
    <source>
        <dbReference type="SAM" id="MobiDB-lite"/>
    </source>
</evidence>
<dbReference type="NCBIfam" id="TIGR00731">
    <property type="entry name" value="bL25_bact_ctc"/>
    <property type="match status" value="1"/>
</dbReference>
<feature type="region of interest" description="Disordered" evidence="6">
    <location>
        <begin position="179"/>
        <end position="225"/>
    </location>
</feature>
<dbReference type="GO" id="GO:0008097">
    <property type="term" value="F:5S rRNA binding"/>
    <property type="evidence" value="ECO:0007669"/>
    <property type="project" value="InterPro"/>
</dbReference>
<dbReference type="CDD" id="cd00495">
    <property type="entry name" value="Ribosomal_L25_TL5_CTC"/>
    <property type="match status" value="1"/>
</dbReference>
<keyword evidence="1 5" id="KW-0699">rRNA-binding</keyword>
<dbReference type="InterPro" id="IPR029751">
    <property type="entry name" value="Ribosomal_L25_dom"/>
</dbReference>
<evidence type="ECO:0000256" key="5">
    <source>
        <dbReference type="HAMAP-Rule" id="MF_01334"/>
    </source>
</evidence>
<evidence type="ECO:0000256" key="4">
    <source>
        <dbReference type="ARBA" id="ARBA00023274"/>
    </source>
</evidence>
<dbReference type="InterPro" id="IPR001021">
    <property type="entry name" value="Ribosomal_bL25_long"/>
</dbReference>
<dbReference type="InterPro" id="IPR037121">
    <property type="entry name" value="Ribosomal_bL25_C"/>
</dbReference>
<evidence type="ECO:0000256" key="3">
    <source>
        <dbReference type="ARBA" id="ARBA00022980"/>
    </source>
</evidence>
<dbReference type="EMBL" id="PFBH01000021">
    <property type="protein sequence ID" value="PIR84949.1"/>
    <property type="molecule type" value="Genomic_DNA"/>
</dbReference>
<dbReference type="InterPro" id="IPR020056">
    <property type="entry name" value="Rbsml_bL25/Gln-tRNA_synth_N"/>
</dbReference>
<dbReference type="Pfam" id="PF01386">
    <property type="entry name" value="Ribosomal_L25p"/>
    <property type="match status" value="1"/>
</dbReference>
<evidence type="ECO:0000256" key="1">
    <source>
        <dbReference type="ARBA" id="ARBA00022730"/>
    </source>
</evidence>
<feature type="domain" description="Large ribosomal subunit protein bL25 beta" evidence="8">
    <location>
        <begin position="98"/>
        <end position="182"/>
    </location>
</feature>
<feature type="domain" description="Large ribosomal subunit protein bL25 L25" evidence="7">
    <location>
        <begin position="5"/>
        <end position="90"/>
    </location>
</feature>
<evidence type="ECO:0000259" key="7">
    <source>
        <dbReference type="Pfam" id="PF01386"/>
    </source>
</evidence>
<feature type="compositionally biased region" description="Acidic residues" evidence="6">
    <location>
        <begin position="181"/>
        <end position="191"/>
    </location>
</feature>
<dbReference type="GO" id="GO:0006412">
    <property type="term" value="P:translation"/>
    <property type="evidence" value="ECO:0007669"/>
    <property type="project" value="UniProtKB-UniRule"/>
</dbReference>
<comment type="subunit">
    <text evidence="5">Part of the 50S ribosomal subunit; part of the 5S rRNA/L5/L18/L25 subcomplex. Contacts the 5S rRNA. Binds to the 5S rRNA independently of L5 and L18.</text>
</comment>
<dbReference type="Proteomes" id="UP000229315">
    <property type="component" value="Unassembled WGS sequence"/>
</dbReference>
<protein>
    <recommendedName>
        <fullName evidence="5">Large ribosomal subunit protein bL25</fullName>
    </recommendedName>
    <alternativeName>
        <fullName evidence="5">General stress protein CTC</fullName>
    </alternativeName>
</protein>
<dbReference type="PANTHER" id="PTHR33284">
    <property type="entry name" value="RIBOSOMAL PROTEIN L25/GLN-TRNA SYNTHETASE, ANTI-CODON-BINDING DOMAIN-CONTAINING PROTEIN"/>
    <property type="match status" value="1"/>
</dbReference>
<sequence>MAITLDASKRVALRKAVKELREEGILPAILYGAKEESSPIQVSIKEFGKVWKDAGESSVISLSVDGEKKDVLIYDVDLEPLTHQPRHVDFYVIQKGQKLEVSVPLSFVGESPAVKEKGANLIKVLHELEVEADATNLPHEIAVDIVVLVDIDQQILAQDIPLPDGVTLVTKPEEVVAIASEPEEEKDEAPTEIDMSAIGMSEEKGKKEEEEGGDSAPSEEESKSE</sequence>
<keyword evidence="4 5" id="KW-0687">Ribonucleoprotein</keyword>
<dbReference type="AlphaFoldDB" id="A0A2H0UEW2"/>
<dbReference type="PANTHER" id="PTHR33284:SF1">
    <property type="entry name" value="RIBOSOMAL PROTEIN L25_GLN-TRNA SYNTHETASE, ANTI-CODON-BINDING DOMAIN-CONTAINING PROTEIN"/>
    <property type="match status" value="1"/>
</dbReference>
<evidence type="ECO:0000313" key="9">
    <source>
        <dbReference type="EMBL" id="PIR84949.1"/>
    </source>
</evidence>
<dbReference type="Gene3D" id="2.40.240.10">
    <property type="entry name" value="Ribosomal Protein L25, Chain P"/>
    <property type="match status" value="1"/>
</dbReference>
<comment type="similarity">
    <text evidence="5">Belongs to the bacterial ribosomal protein bL25 family. CTC subfamily.</text>
</comment>
<accession>A0A2H0UEW2</accession>
<dbReference type="GO" id="GO:0003735">
    <property type="term" value="F:structural constituent of ribosome"/>
    <property type="evidence" value="ECO:0007669"/>
    <property type="project" value="InterPro"/>
</dbReference>
<dbReference type="Pfam" id="PF14693">
    <property type="entry name" value="Ribosomal_TL5_C"/>
    <property type="match status" value="1"/>
</dbReference>
<dbReference type="HAMAP" id="MF_01334">
    <property type="entry name" value="Ribosomal_bL25_CTC"/>
    <property type="match status" value="1"/>
</dbReference>
<dbReference type="InterPro" id="IPR020930">
    <property type="entry name" value="Ribosomal_uL5_bac-type"/>
</dbReference>
<comment type="caution">
    <text evidence="9">The sequence shown here is derived from an EMBL/GenBank/DDBJ whole genome shotgun (WGS) entry which is preliminary data.</text>
</comment>
<keyword evidence="3 5" id="KW-0689">Ribosomal protein</keyword>
<dbReference type="SUPFAM" id="SSF50715">
    <property type="entry name" value="Ribosomal protein L25-like"/>
    <property type="match status" value="1"/>
</dbReference>
<comment type="function">
    <text evidence="5">This is one of the proteins that binds to the 5S RNA in the ribosome where it forms part of the central protuberance.</text>
</comment>
<feature type="compositionally biased region" description="Acidic residues" evidence="6">
    <location>
        <begin position="210"/>
        <end position="219"/>
    </location>
</feature>